<dbReference type="STRING" id="1051891.A0A0C3Q1N5"/>
<sequence length="75" mass="8271">MSIYSQPAHPGLTCKQTVDQIVETIRKACVPIGSANVPDFVVEADVVSLAEAQRLASFYSKFEYGLKRLLWLGVN</sequence>
<organism evidence="1 2">
    <name type="scientific">Tulasnella calospora MUT 4182</name>
    <dbReference type="NCBI Taxonomy" id="1051891"/>
    <lineage>
        <taxon>Eukaryota</taxon>
        <taxon>Fungi</taxon>
        <taxon>Dikarya</taxon>
        <taxon>Basidiomycota</taxon>
        <taxon>Agaricomycotina</taxon>
        <taxon>Agaricomycetes</taxon>
        <taxon>Cantharellales</taxon>
        <taxon>Tulasnellaceae</taxon>
        <taxon>Tulasnella</taxon>
    </lineage>
</organism>
<accession>A0A0C3Q1N5</accession>
<dbReference type="HOGENOM" id="CLU_2672934_0_0_1"/>
<dbReference type="OrthoDB" id="405996at2759"/>
<proteinExistence type="predicted"/>
<name>A0A0C3Q1N5_9AGAM</name>
<evidence type="ECO:0000313" key="2">
    <source>
        <dbReference type="Proteomes" id="UP000054248"/>
    </source>
</evidence>
<dbReference type="Proteomes" id="UP000054248">
    <property type="component" value="Unassembled WGS sequence"/>
</dbReference>
<reference evidence="1 2" key="1">
    <citation type="submission" date="2014-04" db="EMBL/GenBank/DDBJ databases">
        <authorList>
            <consortium name="DOE Joint Genome Institute"/>
            <person name="Kuo A."/>
            <person name="Girlanda M."/>
            <person name="Perotto S."/>
            <person name="Kohler A."/>
            <person name="Nagy L.G."/>
            <person name="Floudas D."/>
            <person name="Copeland A."/>
            <person name="Barry K.W."/>
            <person name="Cichocki N."/>
            <person name="Veneault-Fourrey C."/>
            <person name="LaButti K."/>
            <person name="Lindquist E.A."/>
            <person name="Lipzen A."/>
            <person name="Lundell T."/>
            <person name="Morin E."/>
            <person name="Murat C."/>
            <person name="Sun H."/>
            <person name="Tunlid A."/>
            <person name="Henrissat B."/>
            <person name="Grigoriev I.V."/>
            <person name="Hibbett D.S."/>
            <person name="Martin F."/>
            <person name="Nordberg H.P."/>
            <person name="Cantor M.N."/>
            <person name="Hua S.X."/>
        </authorList>
    </citation>
    <scope>NUCLEOTIDE SEQUENCE [LARGE SCALE GENOMIC DNA]</scope>
    <source>
        <strain evidence="1 2">MUT 4182</strain>
    </source>
</reference>
<dbReference type="EMBL" id="KN823656">
    <property type="protein sequence ID" value="KIO16149.1"/>
    <property type="molecule type" value="Genomic_DNA"/>
</dbReference>
<protein>
    <submittedName>
        <fullName evidence="1">Uncharacterized protein</fullName>
    </submittedName>
</protein>
<keyword evidence="2" id="KW-1185">Reference proteome</keyword>
<dbReference type="AlphaFoldDB" id="A0A0C3Q1N5"/>
<evidence type="ECO:0000313" key="1">
    <source>
        <dbReference type="EMBL" id="KIO16149.1"/>
    </source>
</evidence>
<reference evidence="2" key="2">
    <citation type="submission" date="2015-01" db="EMBL/GenBank/DDBJ databases">
        <title>Evolutionary Origins and Diversification of the Mycorrhizal Mutualists.</title>
        <authorList>
            <consortium name="DOE Joint Genome Institute"/>
            <consortium name="Mycorrhizal Genomics Consortium"/>
            <person name="Kohler A."/>
            <person name="Kuo A."/>
            <person name="Nagy L.G."/>
            <person name="Floudas D."/>
            <person name="Copeland A."/>
            <person name="Barry K.W."/>
            <person name="Cichocki N."/>
            <person name="Veneault-Fourrey C."/>
            <person name="LaButti K."/>
            <person name="Lindquist E.A."/>
            <person name="Lipzen A."/>
            <person name="Lundell T."/>
            <person name="Morin E."/>
            <person name="Murat C."/>
            <person name="Riley R."/>
            <person name="Ohm R."/>
            <person name="Sun H."/>
            <person name="Tunlid A."/>
            <person name="Henrissat B."/>
            <person name="Grigoriev I.V."/>
            <person name="Hibbett D.S."/>
            <person name="Martin F."/>
        </authorList>
    </citation>
    <scope>NUCLEOTIDE SEQUENCE [LARGE SCALE GENOMIC DNA]</scope>
    <source>
        <strain evidence="2">MUT 4182</strain>
    </source>
</reference>
<gene>
    <name evidence="1" type="ORF">M407DRAFT_34215</name>
</gene>